<feature type="domain" description="HTH gntR-type" evidence="4">
    <location>
        <begin position="1"/>
        <end position="54"/>
    </location>
</feature>
<proteinExistence type="predicted"/>
<dbReference type="InterPro" id="IPR028978">
    <property type="entry name" value="Chorismate_lyase_/UTRA_dom_sf"/>
</dbReference>
<dbReference type="GO" id="GO:0003677">
    <property type="term" value="F:DNA binding"/>
    <property type="evidence" value="ECO:0007669"/>
    <property type="project" value="UniProtKB-KW"/>
</dbReference>
<dbReference type="GO" id="GO:0045892">
    <property type="term" value="P:negative regulation of DNA-templated transcription"/>
    <property type="evidence" value="ECO:0007669"/>
    <property type="project" value="TreeGrafter"/>
</dbReference>
<dbReference type="SMART" id="SM00345">
    <property type="entry name" value="HTH_GNTR"/>
    <property type="match status" value="1"/>
</dbReference>
<keyword evidence="2" id="KW-0238">DNA-binding</keyword>
<organism evidence="6">
    <name type="scientific">marine sediment metagenome</name>
    <dbReference type="NCBI Taxonomy" id="412755"/>
    <lineage>
        <taxon>unclassified sequences</taxon>
        <taxon>metagenomes</taxon>
        <taxon>ecological metagenomes</taxon>
    </lineage>
</organism>
<comment type="caution">
    <text evidence="6">The sequence shown here is derived from an EMBL/GenBank/DDBJ whole genome shotgun (WGS) entry which is preliminary data.</text>
</comment>
<dbReference type="SUPFAM" id="SSF46785">
    <property type="entry name" value="Winged helix' DNA-binding domain"/>
    <property type="match status" value="1"/>
</dbReference>
<protein>
    <recommendedName>
        <fullName evidence="7">HTH gntR-type domain-containing protein</fullName>
    </recommendedName>
</protein>
<evidence type="ECO:0000256" key="2">
    <source>
        <dbReference type="ARBA" id="ARBA00023125"/>
    </source>
</evidence>
<evidence type="ECO:0000313" key="6">
    <source>
        <dbReference type="EMBL" id="GAG89122.1"/>
    </source>
</evidence>
<dbReference type="CDD" id="cd07377">
    <property type="entry name" value="WHTH_GntR"/>
    <property type="match status" value="1"/>
</dbReference>
<reference evidence="6" key="1">
    <citation type="journal article" date="2014" name="Front. Microbiol.">
        <title>High frequency of phylogenetically diverse reductive dehalogenase-homologous genes in deep subseafloor sedimentary metagenomes.</title>
        <authorList>
            <person name="Kawai M."/>
            <person name="Futagami T."/>
            <person name="Toyoda A."/>
            <person name="Takaki Y."/>
            <person name="Nishi S."/>
            <person name="Hori S."/>
            <person name="Arai W."/>
            <person name="Tsubouchi T."/>
            <person name="Morono Y."/>
            <person name="Uchiyama I."/>
            <person name="Ito T."/>
            <person name="Fujiyama A."/>
            <person name="Inagaki F."/>
            <person name="Takami H."/>
        </authorList>
    </citation>
    <scope>NUCLEOTIDE SEQUENCE</scope>
    <source>
        <strain evidence="6">Expedition CK06-06</strain>
    </source>
</reference>
<feature type="non-terminal residue" evidence="6">
    <location>
        <position position="1"/>
    </location>
</feature>
<dbReference type="AlphaFoldDB" id="X1C753"/>
<dbReference type="PRINTS" id="PR00035">
    <property type="entry name" value="HTHGNTR"/>
</dbReference>
<dbReference type="Pfam" id="PF07702">
    <property type="entry name" value="UTRA"/>
    <property type="match status" value="1"/>
</dbReference>
<dbReference type="InterPro" id="IPR000524">
    <property type="entry name" value="Tscrpt_reg_HTH_GntR"/>
</dbReference>
<evidence type="ECO:0000256" key="3">
    <source>
        <dbReference type="ARBA" id="ARBA00023163"/>
    </source>
</evidence>
<dbReference type="InterPro" id="IPR011663">
    <property type="entry name" value="UTRA"/>
</dbReference>
<evidence type="ECO:0000256" key="1">
    <source>
        <dbReference type="ARBA" id="ARBA00023015"/>
    </source>
</evidence>
<accession>X1C753</accession>
<dbReference type="Pfam" id="PF00392">
    <property type="entry name" value="GntR"/>
    <property type="match status" value="1"/>
</dbReference>
<sequence length="219" mass="24868">NESVYPSGSRLPSERDLASHFGVSRVTVRQALNSLIQEGVIHSQTGKGHYVYKPKLDQELGFLTSFTEEMHQRGVDPSSKVIHAEIQLAMLEITEHLQITPGTEIVFLQRVRQADNEPIALETAYLPHSICPGIVERFDFSNDSLYKVLREEYACPLIWAKQRMQARLPTPVEQKLIGVNQGSPVLSITRITYSHHNHPVELVRSIYRGDQYELGIILR</sequence>
<evidence type="ECO:0000259" key="5">
    <source>
        <dbReference type="PROSITE" id="PS51063"/>
    </source>
</evidence>
<dbReference type="InterPro" id="IPR036390">
    <property type="entry name" value="WH_DNA-bd_sf"/>
</dbReference>
<dbReference type="PANTHER" id="PTHR44846">
    <property type="entry name" value="MANNOSYL-D-GLYCERATE TRANSPORT/METABOLISM SYSTEM REPRESSOR MNGR-RELATED"/>
    <property type="match status" value="1"/>
</dbReference>
<keyword evidence="1" id="KW-0805">Transcription regulation</keyword>
<dbReference type="EMBL" id="BART01011838">
    <property type="protein sequence ID" value="GAG89122.1"/>
    <property type="molecule type" value="Genomic_DNA"/>
</dbReference>
<name>X1C753_9ZZZZ</name>
<gene>
    <name evidence="6" type="ORF">S01H4_25001</name>
</gene>
<dbReference type="PROSITE" id="PS51063">
    <property type="entry name" value="HTH_CRP_2"/>
    <property type="match status" value="1"/>
</dbReference>
<dbReference type="Gene3D" id="1.10.10.10">
    <property type="entry name" value="Winged helix-like DNA-binding domain superfamily/Winged helix DNA-binding domain"/>
    <property type="match status" value="1"/>
</dbReference>
<dbReference type="PROSITE" id="PS50949">
    <property type="entry name" value="HTH_GNTR"/>
    <property type="match status" value="1"/>
</dbReference>
<dbReference type="InterPro" id="IPR012318">
    <property type="entry name" value="HTH_CRP"/>
</dbReference>
<dbReference type="SMART" id="SM00866">
    <property type="entry name" value="UTRA"/>
    <property type="match status" value="1"/>
</dbReference>
<feature type="domain" description="HTH crp-type" evidence="5">
    <location>
        <begin position="1"/>
        <end position="55"/>
    </location>
</feature>
<dbReference type="PANTHER" id="PTHR44846:SF1">
    <property type="entry name" value="MANNOSYL-D-GLYCERATE TRANSPORT_METABOLISM SYSTEM REPRESSOR MNGR-RELATED"/>
    <property type="match status" value="1"/>
</dbReference>
<evidence type="ECO:0000259" key="4">
    <source>
        <dbReference type="PROSITE" id="PS50949"/>
    </source>
</evidence>
<dbReference type="SUPFAM" id="SSF64288">
    <property type="entry name" value="Chorismate lyase-like"/>
    <property type="match status" value="1"/>
</dbReference>
<dbReference type="GO" id="GO:0003700">
    <property type="term" value="F:DNA-binding transcription factor activity"/>
    <property type="evidence" value="ECO:0007669"/>
    <property type="project" value="InterPro"/>
</dbReference>
<dbReference type="InterPro" id="IPR036388">
    <property type="entry name" value="WH-like_DNA-bd_sf"/>
</dbReference>
<evidence type="ECO:0008006" key="7">
    <source>
        <dbReference type="Google" id="ProtNLM"/>
    </source>
</evidence>
<dbReference type="Gene3D" id="3.40.1410.10">
    <property type="entry name" value="Chorismate lyase-like"/>
    <property type="match status" value="1"/>
</dbReference>
<keyword evidence="3" id="KW-0804">Transcription</keyword>
<dbReference type="InterPro" id="IPR050679">
    <property type="entry name" value="Bact_HTH_transcr_reg"/>
</dbReference>